<sequence length="187" mass="21548">MTGVNLLPWREKILRRRKGLWLSGIALLLLSVTVISAGFRLYLKGYRIRSDLWGSQQEAAIQETVQLLALQQQLNQRLLDSQRQNSAHRRQQKTLLHWNMFLSQLPVLMPDSVWLHSLSQQQGSLLLRGQTDTLTSLFIFSRRLRAQPFFTRIDIQELGPAAAGQYQFSLKAALAEVMKFSEENNDE</sequence>
<evidence type="ECO:0000313" key="3">
    <source>
        <dbReference type="Proteomes" id="UP000029577"/>
    </source>
</evidence>
<comment type="caution">
    <text evidence="2">The sequence shown here is derived from an EMBL/GenBank/DDBJ whole genome shotgun (WGS) entry which is preliminary data.</text>
</comment>
<evidence type="ECO:0008006" key="4">
    <source>
        <dbReference type="Google" id="ProtNLM"/>
    </source>
</evidence>
<dbReference type="RefSeq" id="WP_038016522.1">
    <property type="nucleotide sequence ID" value="NZ_JPKR02000005.1"/>
</dbReference>
<dbReference type="Pfam" id="PF05137">
    <property type="entry name" value="PilN"/>
    <property type="match status" value="1"/>
</dbReference>
<dbReference type="OrthoDB" id="6519106at2"/>
<dbReference type="AlphaFoldDB" id="A0A095VXP8"/>
<dbReference type="PANTHER" id="PTHR40278">
    <property type="entry name" value="DNA UTILIZATION PROTEIN HOFN"/>
    <property type="match status" value="1"/>
</dbReference>
<keyword evidence="1" id="KW-0472">Membrane</keyword>
<organism evidence="2 3">
    <name type="scientific">Tatumella morbirosei</name>
    <dbReference type="NCBI Taxonomy" id="642227"/>
    <lineage>
        <taxon>Bacteria</taxon>
        <taxon>Pseudomonadati</taxon>
        <taxon>Pseudomonadota</taxon>
        <taxon>Gammaproteobacteria</taxon>
        <taxon>Enterobacterales</taxon>
        <taxon>Erwiniaceae</taxon>
        <taxon>Tatumella</taxon>
    </lineage>
</organism>
<name>A0A095VXP8_9GAMM</name>
<keyword evidence="1" id="KW-1133">Transmembrane helix</keyword>
<dbReference type="InterPro" id="IPR007813">
    <property type="entry name" value="PilN"/>
</dbReference>
<dbReference type="eggNOG" id="COG3166">
    <property type="taxonomic scope" value="Bacteria"/>
</dbReference>
<evidence type="ECO:0000313" key="2">
    <source>
        <dbReference type="EMBL" id="KGD79530.1"/>
    </source>
</evidence>
<proteinExistence type="predicted"/>
<accession>A0A095VXP8</accession>
<keyword evidence="1" id="KW-0812">Transmembrane</keyword>
<dbReference type="Proteomes" id="UP000029577">
    <property type="component" value="Unassembled WGS sequence"/>
</dbReference>
<dbReference type="STRING" id="642227.HA49_02825"/>
<gene>
    <name evidence="2" type="ORF">HA49_02825</name>
</gene>
<keyword evidence="3" id="KW-1185">Reference proteome</keyword>
<protein>
    <recommendedName>
        <fullName evidence="4">Fimbrial assembly protein</fullName>
    </recommendedName>
</protein>
<dbReference type="PANTHER" id="PTHR40278:SF1">
    <property type="entry name" value="DNA UTILIZATION PROTEIN HOFN"/>
    <property type="match status" value="1"/>
</dbReference>
<reference evidence="2" key="1">
    <citation type="submission" date="2014-12" db="EMBL/GenBank/DDBJ databases">
        <title>The draft genome of the Tatumella morbirosei type strain, LMG23360T isolated from pineapple rot.</title>
        <authorList>
            <person name="Smits T.H."/>
            <person name="Palmer M."/>
            <person name="Venter S.N."/>
            <person name="Duffy B."/>
            <person name="Steenkamp E.T."/>
            <person name="Chan W.Y."/>
            <person name="Coutinho T.A."/>
            <person name="Coetzee M.P."/>
            <person name="De Maayer P."/>
        </authorList>
    </citation>
    <scope>NUCLEOTIDE SEQUENCE [LARGE SCALE GENOMIC DNA]</scope>
    <source>
        <strain evidence="2">LMG 23360</strain>
    </source>
</reference>
<evidence type="ECO:0000256" key="1">
    <source>
        <dbReference type="SAM" id="Phobius"/>
    </source>
</evidence>
<feature type="transmembrane region" description="Helical" evidence="1">
    <location>
        <begin position="20"/>
        <end position="43"/>
    </location>
</feature>
<dbReference type="EMBL" id="JPKR02000005">
    <property type="protein sequence ID" value="KGD79530.1"/>
    <property type="molecule type" value="Genomic_DNA"/>
</dbReference>
<dbReference type="InterPro" id="IPR052534">
    <property type="entry name" value="Extracell_DNA_Util/SecSys_Comp"/>
</dbReference>